<sequence length="399" mass="42092">MSGSRGLQALGSMDDAKALAREFKGQGDGGGAKRKNKNKKSKATISTTPHGNSHPSSVYHGRNVPNNRGCSVQIPSQRRQAPSIAPTAQLNLSSGPSAIGKAQMDFLNRVDVAKTPATMAAALPPKPPSPAKVPSTLHPEAPSFSTADHIPNLKTSVEYYGTKTPQKETATRPEQVSDHPKSSPAVNFLSPQEEMLAPQVKAASSKARAPKTASLINSFFSVDHDIIPDTDKSSAKDEILIPIETTSSGAQSTIPATEAGKNSAPGAKPSGTYKIMQDMESLWFGGIVEDSSQSAALDSGFVNGSGGQPVSAKHHMPQPTTEKTDHGAATNQTVDNLMDMMSHLSTTSKSQRDQEPNGTIRSDQPEVPPTTPPAEISEPPVAIVKPRYKKPGLASSRWA</sequence>
<evidence type="ECO:0000313" key="2">
    <source>
        <dbReference type="Proteomes" id="UP001163324"/>
    </source>
</evidence>
<evidence type="ECO:0000313" key="1">
    <source>
        <dbReference type="EMBL" id="KAI9897137.1"/>
    </source>
</evidence>
<reference evidence="1" key="1">
    <citation type="submission" date="2022-10" db="EMBL/GenBank/DDBJ databases">
        <title>Complete Genome of Trichothecium roseum strain YXFP-22015, a Plant Pathogen Isolated from Citrus.</title>
        <authorList>
            <person name="Wang Y."/>
            <person name="Zhu L."/>
        </authorList>
    </citation>
    <scope>NUCLEOTIDE SEQUENCE</scope>
    <source>
        <strain evidence="1">YXFP-22015</strain>
    </source>
</reference>
<keyword evidence="2" id="KW-1185">Reference proteome</keyword>
<dbReference type="EMBL" id="CM047947">
    <property type="protein sequence ID" value="KAI9897137.1"/>
    <property type="molecule type" value="Genomic_DNA"/>
</dbReference>
<name>A0ACC0UV78_9HYPO</name>
<comment type="caution">
    <text evidence="1">The sequence shown here is derived from an EMBL/GenBank/DDBJ whole genome shotgun (WGS) entry which is preliminary data.</text>
</comment>
<accession>A0ACC0UV78</accession>
<dbReference type="Proteomes" id="UP001163324">
    <property type="component" value="Chromosome 8"/>
</dbReference>
<organism evidence="1 2">
    <name type="scientific">Trichothecium roseum</name>
    <dbReference type="NCBI Taxonomy" id="47278"/>
    <lineage>
        <taxon>Eukaryota</taxon>
        <taxon>Fungi</taxon>
        <taxon>Dikarya</taxon>
        <taxon>Ascomycota</taxon>
        <taxon>Pezizomycotina</taxon>
        <taxon>Sordariomycetes</taxon>
        <taxon>Hypocreomycetidae</taxon>
        <taxon>Hypocreales</taxon>
        <taxon>Hypocreales incertae sedis</taxon>
        <taxon>Trichothecium</taxon>
    </lineage>
</organism>
<proteinExistence type="predicted"/>
<protein>
    <submittedName>
        <fullName evidence="1">Uncharacterized protein</fullName>
    </submittedName>
</protein>
<gene>
    <name evidence="1" type="ORF">N3K66_008159</name>
</gene>